<feature type="transmembrane region" description="Helical" evidence="1">
    <location>
        <begin position="417"/>
        <end position="441"/>
    </location>
</feature>
<sequence>IYEMPLRLDEQNPKQALFFPVRGAFLRHDARSTPRLIGGSRLSGLTLVLDTPVVMDALGHHGPVPASAMTHVLDMARKQGAQVVMFDHSVSEMDGILEAIEGHLRRGGLSRATSTGYLHFAETGASPADLAVVREHLADQLADAGISVVDRPDDYRKYGLDEEKLDEKIHSRVRYLQDAARVNDVRSLSAVHRLRRGERSKTLERCRAVMMTSNINLVRGAIDFRDENSFPLAATAEAVASLLWARSPALAPDVPREMVLATAYVGMQPSPTLWAKYVAEVESLEKSGRVSADDAVVLRSTRIGRDAFMAESLGEADAVVDELPIAVLERVRGAISNPLLSEVGELESRLAQSDAVANHATVDWLRQVEAREQAEKDAAVKAAESSELQARLWALEDSETKKRQRIRDRARLIARRWVRGIAWTVRGAALLLAAVAAYVLFSSKDLSTGLPALLVGIVGIASFALPFMPRMDAVLSRLEVRIARRGERQRLIVAGFDPGPVTEASIR</sequence>
<feature type="non-terminal residue" evidence="2">
    <location>
        <position position="1"/>
    </location>
</feature>
<keyword evidence="1" id="KW-1133">Transmembrane helix</keyword>
<dbReference type="Proteomes" id="UP001172731">
    <property type="component" value="Unassembled WGS sequence"/>
</dbReference>
<protein>
    <submittedName>
        <fullName evidence="2">Uncharacterized protein</fullName>
    </submittedName>
</protein>
<keyword evidence="1" id="KW-0472">Membrane</keyword>
<dbReference type="EMBL" id="JAHWXI010000028">
    <property type="protein sequence ID" value="MDN4465677.1"/>
    <property type="molecule type" value="Genomic_DNA"/>
</dbReference>
<keyword evidence="1" id="KW-0812">Transmembrane</keyword>
<evidence type="ECO:0000313" key="2">
    <source>
        <dbReference type="EMBL" id="MDN4465677.1"/>
    </source>
</evidence>
<comment type="caution">
    <text evidence="2">The sequence shown here is derived from an EMBL/GenBank/DDBJ whole genome shotgun (WGS) entry which is preliminary data.</text>
</comment>
<dbReference type="RefSeq" id="WP_301135730.1">
    <property type="nucleotide sequence ID" value="NZ_JAHWXI010000028.1"/>
</dbReference>
<name>A0ABT8FWJ2_9MICO</name>
<gene>
    <name evidence="2" type="ORF">KZC48_14915</name>
</gene>
<organism evidence="2 3">
    <name type="scientific">Microbacterium aurantiacum</name>
    <dbReference type="NCBI Taxonomy" id="162393"/>
    <lineage>
        <taxon>Bacteria</taxon>
        <taxon>Bacillati</taxon>
        <taxon>Actinomycetota</taxon>
        <taxon>Actinomycetes</taxon>
        <taxon>Micrococcales</taxon>
        <taxon>Microbacteriaceae</taxon>
        <taxon>Microbacterium</taxon>
    </lineage>
</organism>
<accession>A0ABT8FWJ2</accession>
<proteinExistence type="predicted"/>
<evidence type="ECO:0000313" key="3">
    <source>
        <dbReference type="Proteomes" id="UP001172731"/>
    </source>
</evidence>
<reference evidence="2" key="1">
    <citation type="submission" date="2021-06" db="EMBL/GenBank/DDBJ databases">
        <title>Genome-based taxonomic framework of Microbacterium strains isolated from marine environment, the description of four new species and reclassification of four preexisting species.</title>
        <authorList>
            <person name="Lee S.D."/>
            <person name="Kim S.-M."/>
            <person name="Byeon Y.-S."/>
            <person name="Yang H.L."/>
            <person name="Kim I.S."/>
        </authorList>
    </citation>
    <scope>NUCLEOTIDE SEQUENCE</scope>
    <source>
        <strain evidence="2">KACC 20510</strain>
    </source>
</reference>
<evidence type="ECO:0000256" key="1">
    <source>
        <dbReference type="SAM" id="Phobius"/>
    </source>
</evidence>
<feature type="transmembrane region" description="Helical" evidence="1">
    <location>
        <begin position="447"/>
        <end position="468"/>
    </location>
</feature>
<keyword evidence="3" id="KW-1185">Reference proteome</keyword>